<evidence type="ECO:0000256" key="1">
    <source>
        <dbReference type="SAM" id="MobiDB-lite"/>
    </source>
</evidence>
<name>A0A7R9YQW2_9CHLO</name>
<evidence type="ECO:0000313" key="2">
    <source>
        <dbReference type="EMBL" id="CAD8281532.1"/>
    </source>
</evidence>
<feature type="region of interest" description="Disordered" evidence="1">
    <location>
        <begin position="52"/>
        <end position="77"/>
    </location>
</feature>
<feature type="compositionally biased region" description="Polar residues" evidence="1">
    <location>
        <begin position="67"/>
        <end position="77"/>
    </location>
</feature>
<organism evidence="2">
    <name type="scientific">Chlamydomonas euryale</name>
    <dbReference type="NCBI Taxonomy" id="1486919"/>
    <lineage>
        <taxon>Eukaryota</taxon>
        <taxon>Viridiplantae</taxon>
        <taxon>Chlorophyta</taxon>
        <taxon>core chlorophytes</taxon>
        <taxon>Chlorophyceae</taxon>
        <taxon>CS clade</taxon>
        <taxon>Chlamydomonadales</taxon>
        <taxon>Chlamydomonadaceae</taxon>
        <taxon>Chlamydomonas</taxon>
    </lineage>
</organism>
<gene>
    <name evidence="2" type="ORF">CEUR00632_LOCUS1567</name>
</gene>
<accession>A0A7R9YQW2</accession>
<dbReference type="AlphaFoldDB" id="A0A7R9YQW2"/>
<protein>
    <submittedName>
        <fullName evidence="2">Uncharacterized protein</fullName>
    </submittedName>
</protein>
<proteinExistence type="predicted"/>
<sequence>MAWNRGRKRRYKKAACKGIAVHHVRYTARKTPCAAHDGESSLTACWRWHAKSDAGSGPTKSVPVLSSARQSGSNSVLSQVGPPLRAFLSHLNGAPGAGAQKAFSG</sequence>
<dbReference type="EMBL" id="HBEC01003407">
    <property type="protein sequence ID" value="CAD8281532.1"/>
    <property type="molecule type" value="Transcribed_RNA"/>
</dbReference>
<reference evidence="2" key="1">
    <citation type="submission" date="2021-01" db="EMBL/GenBank/DDBJ databases">
        <authorList>
            <person name="Corre E."/>
            <person name="Pelletier E."/>
            <person name="Niang G."/>
            <person name="Scheremetjew M."/>
            <person name="Finn R."/>
            <person name="Kale V."/>
            <person name="Holt S."/>
            <person name="Cochrane G."/>
            <person name="Meng A."/>
            <person name="Brown T."/>
            <person name="Cohen L."/>
        </authorList>
    </citation>
    <scope>NUCLEOTIDE SEQUENCE</scope>
    <source>
        <strain evidence="2">CCMP219</strain>
    </source>
</reference>